<organism evidence="1 2">
    <name type="scientific">Oryza sativa subsp. japonica</name>
    <name type="common">Rice</name>
    <dbReference type="NCBI Taxonomy" id="39947"/>
    <lineage>
        <taxon>Eukaryota</taxon>
        <taxon>Viridiplantae</taxon>
        <taxon>Streptophyta</taxon>
        <taxon>Embryophyta</taxon>
        <taxon>Tracheophyta</taxon>
        <taxon>Spermatophyta</taxon>
        <taxon>Magnoliopsida</taxon>
        <taxon>Liliopsida</taxon>
        <taxon>Poales</taxon>
        <taxon>Poaceae</taxon>
        <taxon>BOP clade</taxon>
        <taxon>Oryzoideae</taxon>
        <taxon>Oryzeae</taxon>
        <taxon>Oryzinae</taxon>
        <taxon>Oryza</taxon>
        <taxon>Oryza sativa</taxon>
    </lineage>
</organism>
<accession>Q6H753</accession>
<reference evidence="2" key="2">
    <citation type="journal article" date="2008" name="Nucleic Acids Res.">
        <title>The rice annotation project database (RAP-DB): 2008 update.</title>
        <authorList>
            <consortium name="The rice annotation project (RAP)"/>
        </authorList>
    </citation>
    <scope>GENOME REANNOTATION</scope>
    <source>
        <strain evidence="2">cv. Nipponbare</strain>
    </source>
</reference>
<proteinExistence type="predicted"/>
<evidence type="ECO:0000313" key="2">
    <source>
        <dbReference type="Proteomes" id="UP000000763"/>
    </source>
</evidence>
<reference evidence="2" key="1">
    <citation type="journal article" date="2005" name="Nature">
        <title>The map-based sequence of the rice genome.</title>
        <authorList>
            <consortium name="International rice genome sequencing project (IRGSP)"/>
            <person name="Matsumoto T."/>
            <person name="Wu J."/>
            <person name="Kanamori H."/>
            <person name="Katayose Y."/>
            <person name="Fujisawa M."/>
            <person name="Namiki N."/>
            <person name="Mizuno H."/>
            <person name="Yamamoto K."/>
            <person name="Antonio B.A."/>
            <person name="Baba T."/>
            <person name="Sakata K."/>
            <person name="Nagamura Y."/>
            <person name="Aoki H."/>
            <person name="Arikawa K."/>
            <person name="Arita K."/>
            <person name="Bito T."/>
            <person name="Chiden Y."/>
            <person name="Fujitsuka N."/>
            <person name="Fukunaka R."/>
            <person name="Hamada M."/>
            <person name="Harada C."/>
            <person name="Hayashi A."/>
            <person name="Hijishita S."/>
            <person name="Honda M."/>
            <person name="Hosokawa S."/>
            <person name="Ichikawa Y."/>
            <person name="Idonuma A."/>
            <person name="Iijima M."/>
            <person name="Ikeda M."/>
            <person name="Ikeno M."/>
            <person name="Ito K."/>
            <person name="Ito S."/>
            <person name="Ito T."/>
            <person name="Ito Y."/>
            <person name="Ito Y."/>
            <person name="Iwabuchi A."/>
            <person name="Kamiya K."/>
            <person name="Karasawa W."/>
            <person name="Kurita K."/>
            <person name="Katagiri S."/>
            <person name="Kikuta A."/>
            <person name="Kobayashi H."/>
            <person name="Kobayashi N."/>
            <person name="Machita K."/>
            <person name="Maehara T."/>
            <person name="Masukawa M."/>
            <person name="Mizubayashi T."/>
            <person name="Mukai Y."/>
            <person name="Nagasaki H."/>
            <person name="Nagata Y."/>
            <person name="Naito S."/>
            <person name="Nakashima M."/>
            <person name="Nakama Y."/>
            <person name="Nakamichi Y."/>
            <person name="Nakamura M."/>
            <person name="Meguro A."/>
            <person name="Negishi M."/>
            <person name="Ohta I."/>
            <person name="Ohta T."/>
            <person name="Okamoto M."/>
            <person name="Ono N."/>
            <person name="Saji S."/>
            <person name="Sakaguchi M."/>
            <person name="Sakai K."/>
            <person name="Shibata M."/>
            <person name="Shimokawa T."/>
            <person name="Song J."/>
            <person name="Takazaki Y."/>
            <person name="Terasawa K."/>
            <person name="Tsugane M."/>
            <person name="Tsuji K."/>
            <person name="Ueda S."/>
            <person name="Waki K."/>
            <person name="Yamagata H."/>
            <person name="Yamamoto M."/>
            <person name="Yamamoto S."/>
            <person name="Yamane H."/>
            <person name="Yoshiki S."/>
            <person name="Yoshihara R."/>
            <person name="Yukawa K."/>
            <person name="Zhong H."/>
            <person name="Yano M."/>
            <person name="Yuan Q."/>
            <person name="Ouyang S."/>
            <person name="Liu J."/>
            <person name="Jones K.M."/>
            <person name="Gansberger K."/>
            <person name="Moffat K."/>
            <person name="Hill J."/>
            <person name="Bera J."/>
            <person name="Fadrosh D."/>
            <person name="Jin S."/>
            <person name="Johri S."/>
            <person name="Kim M."/>
            <person name="Overton L."/>
            <person name="Reardon M."/>
            <person name="Tsitrin T."/>
            <person name="Vuong H."/>
            <person name="Weaver B."/>
            <person name="Ciecko A."/>
            <person name="Tallon L."/>
            <person name="Jackson J."/>
            <person name="Pai G."/>
            <person name="Aken S.V."/>
            <person name="Utterback T."/>
            <person name="Reidmuller S."/>
            <person name="Feldblyum T."/>
            <person name="Hsiao J."/>
            <person name="Zismann V."/>
            <person name="Iobst S."/>
            <person name="de Vazeille A.R."/>
            <person name="Buell C.R."/>
            <person name="Ying K."/>
            <person name="Li Y."/>
            <person name="Lu T."/>
            <person name="Huang Y."/>
            <person name="Zhao Q."/>
            <person name="Feng Q."/>
            <person name="Zhang L."/>
            <person name="Zhu J."/>
            <person name="Weng Q."/>
            <person name="Mu J."/>
            <person name="Lu Y."/>
            <person name="Fan D."/>
            <person name="Liu Y."/>
            <person name="Guan J."/>
            <person name="Zhang Y."/>
            <person name="Yu S."/>
            <person name="Liu X."/>
            <person name="Zhang Y."/>
            <person name="Hong G."/>
            <person name="Han B."/>
            <person name="Choisne N."/>
            <person name="Demange N."/>
            <person name="Orjeda G."/>
            <person name="Samain S."/>
            <person name="Cattolico L."/>
            <person name="Pelletier E."/>
            <person name="Couloux A."/>
            <person name="Segurens B."/>
            <person name="Wincker P."/>
            <person name="D'Hont A."/>
            <person name="Scarpelli C."/>
            <person name="Weissenbach J."/>
            <person name="Salanoubat M."/>
            <person name="Quetier F."/>
            <person name="Yu Y."/>
            <person name="Kim H.R."/>
            <person name="Rambo T."/>
            <person name="Currie J."/>
            <person name="Collura K."/>
            <person name="Luo M."/>
            <person name="Yang T."/>
            <person name="Ammiraju J.S.S."/>
            <person name="Engler F."/>
            <person name="Soderlund C."/>
            <person name="Wing R.A."/>
            <person name="Palmer L.E."/>
            <person name="de la Bastide M."/>
            <person name="Spiegel L."/>
            <person name="Nascimento L."/>
            <person name="Zutavern T."/>
            <person name="O'Shaughnessy A."/>
            <person name="Dike S."/>
            <person name="Dedhia N."/>
            <person name="Preston R."/>
            <person name="Balija V."/>
            <person name="McCombie W.R."/>
            <person name="Chow T."/>
            <person name="Chen H."/>
            <person name="Chung M."/>
            <person name="Chen C."/>
            <person name="Shaw J."/>
            <person name="Wu H."/>
            <person name="Hsiao K."/>
            <person name="Chao Y."/>
            <person name="Chu M."/>
            <person name="Cheng C."/>
            <person name="Hour A."/>
            <person name="Lee P."/>
            <person name="Lin S."/>
            <person name="Lin Y."/>
            <person name="Liou J."/>
            <person name="Liu S."/>
            <person name="Hsing Y."/>
            <person name="Raghuvanshi S."/>
            <person name="Mohanty A."/>
            <person name="Bharti A.K."/>
            <person name="Gaur A."/>
            <person name="Gupta V."/>
            <person name="Kumar D."/>
            <person name="Ravi V."/>
            <person name="Vij S."/>
            <person name="Kapur A."/>
            <person name="Khurana P."/>
            <person name="Khurana P."/>
            <person name="Khurana J.P."/>
            <person name="Tyagi A.K."/>
            <person name="Gaikwad K."/>
            <person name="Singh A."/>
            <person name="Dalal V."/>
            <person name="Srivastava S."/>
            <person name="Dixit A."/>
            <person name="Pal A.K."/>
            <person name="Ghazi I.A."/>
            <person name="Yadav M."/>
            <person name="Pandit A."/>
            <person name="Bhargava A."/>
            <person name="Sureshbabu K."/>
            <person name="Batra K."/>
            <person name="Sharma T.R."/>
            <person name="Mohapatra T."/>
            <person name="Singh N.K."/>
            <person name="Messing J."/>
            <person name="Nelson A.B."/>
            <person name="Fuks G."/>
            <person name="Kavchok S."/>
            <person name="Keizer G."/>
            <person name="Linton E."/>
            <person name="Llaca V."/>
            <person name="Song R."/>
            <person name="Tanyolac B."/>
            <person name="Young S."/>
            <person name="Ho-Il K."/>
            <person name="Hahn J.H."/>
            <person name="Sangsakoo G."/>
            <person name="Vanavichit A."/>
            <person name="de Mattos Luiz.A.T."/>
            <person name="Zimmer P.D."/>
            <person name="Malone G."/>
            <person name="Dellagostin O."/>
            <person name="de Oliveira A.C."/>
            <person name="Bevan M."/>
            <person name="Bancroft I."/>
            <person name="Minx P."/>
            <person name="Cordum H."/>
            <person name="Wilson R."/>
            <person name="Cheng Z."/>
            <person name="Jin W."/>
            <person name="Jiang J."/>
            <person name="Leong S.A."/>
            <person name="Iwama H."/>
            <person name="Gojobori T."/>
            <person name="Itoh T."/>
            <person name="Niimura Y."/>
            <person name="Fujii Y."/>
            <person name="Habara T."/>
            <person name="Sakai H."/>
            <person name="Sato Y."/>
            <person name="Wilson G."/>
            <person name="Kumar K."/>
            <person name="McCouch S."/>
            <person name="Juretic N."/>
            <person name="Hoen D."/>
            <person name="Wright S."/>
            <person name="Bruskiewich R."/>
            <person name="Bureau T."/>
            <person name="Miyao A."/>
            <person name="Hirochika H."/>
            <person name="Nishikawa T."/>
            <person name="Kadowaki K."/>
            <person name="Sugiura M."/>
            <person name="Burr B."/>
            <person name="Sasaki T."/>
        </authorList>
    </citation>
    <scope>NUCLEOTIDE SEQUENCE [LARGE SCALE GENOMIC DNA]</scope>
    <source>
        <strain evidence="2">cv. Nipponbare</strain>
    </source>
</reference>
<dbReference type="EMBL" id="AP004790">
    <property type="protein sequence ID" value="BAD25446.1"/>
    <property type="molecule type" value="Genomic_DNA"/>
</dbReference>
<gene>
    <name evidence="1" type="primary">P0476H10.32</name>
</gene>
<dbReference type="Proteomes" id="UP000000763">
    <property type="component" value="Chromosome 2"/>
</dbReference>
<evidence type="ECO:0000313" key="1">
    <source>
        <dbReference type="EMBL" id="BAD25446.1"/>
    </source>
</evidence>
<protein>
    <submittedName>
        <fullName evidence="1">Uncharacterized protein</fullName>
    </submittedName>
</protein>
<name>Q6H753_ORYSJ</name>
<sequence length="224" mass="25275">MQPPPTGSPLPPPKRLLKARLLPDVLCHHRCCRWLPRARNIRGGCGWTECASGWQTTLGQRRRIANSLTSLLPALLRRLPPLFLHRCKLPSSLVVTAAATYLRLTTFLSRNLKVDGRERRQVVAKVVEAELSHTHDMRRRGKEVARGGVEACGQRRTMRTRSSAMVVPHMDEKVGSRAPRMEEGAKLTHGLYHRCYAQRPPIHIRHRGFHLTSTSRCPPSSTSP</sequence>
<dbReference type="AlphaFoldDB" id="Q6H753"/>